<feature type="region of interest" description="Disordered" evidence="1">
    <location>
        <begin position="55"/>
        <end position="85"/>
    </location>
</feature>
<reference evidence="2" key="1">
    <citation type="journal article" date="2020" name="Stud. Mycol.">
        <title>101 Dothideomycetes genomes: a test case for predicting lifestyles and emergence of pathogens.</title>
        <authorList>
            <person name="Haridas S."/>
            <person name="Albert R."/>
            <person name="Binder M."/>
            <person name="Bloem J."/>
            <person name="Labutti K."/>
            <person name="Salamov A."/>
            <person name="Andreopoulos B."/>
            <person name="Baker S."/>
            <person name="Barry K."/>
            <person name="Bills G."/>
            <person name="Bluhm B."/>
            <person name="Cannon C."/>
            <person name="Castanera R."/>
            <person name="Culley D."/>
            <person name="Daum C."/>
            <person name="Ezra D."/>
            <person name="Gonzalez J."/>
            <person name="Henrissat B."/>
            <person name="Kuo A."/>
            <person name="Liang C."/>
            <person name="Lipzen A."/>
            <person name="Lutzoni F."/>
            <person name="Magnuson J."/>
            <person name="Mondo S."/>
            <person name="Nolan M."/>
            <person name="Ohm R."/>
            <person name="Pangilinan J."/>
            <person name="Park H.-J."/>
            <person name="Ramirez L."/>
            <person name="Alfaro M."/>
            <person name="Sun H."/>
            <person name="Tritt A."/>
            <person name="Yoshinaga Y."/>
            <person name="Zwiers L.-H."/>
            <person name="Turgeon B."/>
            <person name="Goodwin S."/>
            <person name="Spatafora J."/>
            <person name="Crous P."/>
            <person name="Grigoriev I."/>
        </authorList>
    </citation>
    <scope>NUCLEOTIDE SEQUENCE</scope>
    <source>
        <strain evidence="2">CBS 122367</strain>
    </source>
</reference>
<proteinExistence type="predicted"/>
<accession>A0A6G1IV26</accession>
<evidence type="ECO:0000313" key="3">
    <source>
        <dbReference type="Proteomes" id="UP000799291"/>
    </source>
</evidence>
<keyword evidence="3" id="KW-1185">Reference proteome</keyword>
<evidence type="ECO:0000313" key="2">
    <source>
        <dbReference type="EMBL" id="KAF2681968.1"/>
    </source>
</evidence>
<dbReference type="EMBL" id="MU005589">
    <property type="protein sequence ID" value="KAF2681968.1"/>
    <property type="molecule type" value="Genomic_DNA"/>
</dbReference>
<dbReference type="AlphaFoldDB" id="A0A6G1IV26"/>
<dbReference type="Proteomes" id="UP000799291">
    <property type="component" value="Unassembled WGS sequence"/>
</dbReference>
<protein>
    <submittedName>
        <fullName evidence="2">Uncharacterized protein</fullName>
    </submittedName>
</protein>
<gene>
    <name evidence="2" type="ORF">K458DRAFT_391483</name>
</gene>
<organism evidence="2 3">
    <name type="scientific">Lentithecium fluviatile CBS 122367</name>
    <dbReference type="NCBI Taxonomy" id="1168545"/>
    <lineage>
        <taxon>Eukaryota</taxon>
        <taxon>Fungi</taxon>
        <taxon>Dikarya</taxon>
        <taxon>Ascomycota</taxon>
        <taxon>Pezizomycotina</taxon>
        <taxon>Dothideomycetes</taxon>
        <taxon>Pleosporomycetidae</taxon>
        <taxon>Pleosporales</taxon>
        <taxon>Massarineae</taxon>
        <taxon>Lentitheciaceae</taxon>
        <taxon>Lentithecium</taxon>
    </lineage>
</organism>
<name>A0A6G1IV26_9PLEO</name>
<sequence>MPGCICPTHNNTSWTWKSLPAGVSLGCPWIFAALLSSLAVRSNWRGADAPRASQYGRDGYSVPPGRAFPVPTHEQDTGSSDPPPQHIAMVEPLFPPLWTLPNSLVAARCTAWLLLYSCCRPRDDKMTSPGPAEGAAKATHLWRRADRCGASPITRRMPTLMAILTIARCCCSSQLGRLRDPDPLMMHSKPAACCGHPSKTSRCGALLFPPEPFLFAVQDLGNWLVGKRASPLVARGHPPSLSPSITVIIN</sequence>
<evidence type="ECO:0000256" key="1">
    <source>
        <dbReference type="SAM" id="MobiDB-lite"/>
    </source>
</evidence>